<evidence type="ECO:0000256" key="2">
    <source>
        <dbReference type="SAM" id="Phobius"/>
    </source>
</evidence>
<reference evidence="3" key="1">
    <citation type="journal article" date="2020" name="mSystems">
        <title>Genome- and Community-Level Interaction Insights into Carbon Utilization and Element Cycling Functions of Hydrothermarchaeota in Hydrothermal Sediment.</title>
        <authorList>
            <person name="Zhou Z."/>
            <person name="Liu Y."/>
            <person name="Xu W."/>
            <person name="Pan J."/>
            <person name="Luo Z.H."/>
            <person name="Li M."/>
        </authorList>
    </citation>
    <scope>NUCLEOTIDE SEQUENCE [LARGE SCALE GENOMIC DNA]</scope>
    <source>
        <strain evidence="3">HyVt-489</strain>
    </source>
</reference>
<feature type="region of interest" description="Disordered" evidence="1">
    <location>
        <begin position="23"/>
        <end position="72"/>
    </location>
</feature>
<feature type="compositionally biased region" description="Basic residues" evidence="1">
    <location>
        <begin position="23"/>
        <end position="35"/>
    </location>
</feature>
<feature type="transmembrane region" description="Helical" evidence="2">
    <location>
        <begin position="131"/>
        <end position="149"/>
    </location>
</feature>
<dbReference type="Proteomes" id="UP000886042">
    <property type="component" value="Unassembled WGS sequence"/>
</dbReference>
<evidence type="ECO:0000313" key="3">
    <source>
        <dbReference type="EMBL" id="HFB54439.1"/>
    </source>
</evidence>
<feature type="compositionally biased region" description="Polar residues" evidence="1">
    <location>
        <begin position="36"/>
        <end position="45"/>
    </location>
</feature>
<keyword evidence="2" id="KW-0812">Transmembrane</keyword>
<protein>
    <submittedName>
        <fullName evidence="3">Uncharacterized protein</fullName>
    </submittedName>
</protein>
<proteinExistence type="predicted"/>
<feature type="compositionally biased region" description="Basic residues" evidence="1">
    <location>
        <begin position="59"/>
        <end position="68"/>
    </location>
</feature>
<comment type="caution">
    <text evidence="3">The sequence shown here is derived from an EMBL/GenBank/DDBJ whole genome shotgun (WGS) entry which is preliminary data.</text>
</comment>
<gene>
    <name evidence="3" type="ORF">ENJ46_00825</name>
</gene>
<dbReference type="EMBL" id="DRMN01000056">
    <property type="protein sequence ID" value="HFB54439.1"/>
    <property type="molecule type" value="Genomic_DNA"/>
</dbReference>
<evidence type="ECO:0000256" key="1">
    <source>
        <dbReference type="SAM" id="MobiDB-lite"/>
    </source>
</evidence>
<sequence>MSGFIFFLVIVFVLMPSLSKMGKSKRTAQKSKFKSTQKTWGQTHAQIAKTETDQYGHSNTRKTRHQQMHSKDANQVFPEEHKIHVRAREARDKLAQRNIEKAMHSRNNTAIIQVGNKGRSDWGVRGDTSGLIKPLLIIVILGVVVYYGFEYIGGN</sequence>
<keyword evidence="2" id="KW-0472">Membrane</keyword>
<keyword evidence="2" id="KW-1133">Transmembrane helix</keyword>
<dbReference type="AlphaFoldDB" id="A0A7C3C109"/>
<organism evidence="3">
    <name type="scientific">Hellea balneolensis</name>
    <dbReference type="NCBI Taxonomy" id="287478"/>
    <lineage>
        <taxon>Bacteria</taxon>
        <taxon>Pseudomonadati</taxon>
        <taxon>Pseudomonadota</taxon>
        <taxon>Alphaproteobacteria</taxon>
        <taxon>Maricaulales</taxon>
        <taxon>Robiginitomaculaceae</taxon>
        <taxon>Hellea</taxon>
    </lineage>
</organism>
<name>A0A7C3C109_9PROT</name>
<accession>A0A7C3C109</accession>